<organism evidence="3 4">
    <name type="scientific">Gemmatirosa kalamazoonensis</name>
    <dbReference type="NCBI Taxonomy" id="861299"/>
    <lineage>
        <taxon>Bacteria</taxon>
        <taxon>Pseudomonadati</taxon>
        <taxon>Gemmatimonadota</taxon>
        <taxon>Gemmatimonadia</taxon>
        <taxon>Gemmatimonadales</taxon>
        <taxon>Gemmatimonadaceae</taxon>
        <taxon>Gemmatirosa</taxon>
    </lineage>
</organism>
<dbReference type="EMBL" id="CP007129">
    <property type="protein sequence ID" value="AHG92155.1"/>
    <property type="molecule type" value="Genomic_DNA"/>
</dbReference>
<keyword evidence="3" id="KW-0614">Plasmid</keyword>
<evidence type="ECO:0000313" key="3">
    <source>
        <dbReference type="EMBL" id="AHG92155.1"/>
    </source>
</evidence>
<proteinExistence type="predicted"/>
<reference evidence="3 4" key="2">
    <citation type="journal article" date="2014" name="Genome Announc.">
        <title>Genome Sequence and Methylome of Soil Bacterium Gemmatirosa kalamazoonensis KBS708T, a Member of the Rarely Cultivated Gemmatimonadetes Phylum.</title>
        <authorList>
            <person name="Debruyn J.M."/>
            <person name="Radosevich M."/>
            <person name="Wommack K.E."/>
            <person name="Polson S.W."/>
            <person name="Hauser L.J."/>
            <person name="Fawaz M.N."/>
            <person name="Korlach J."/>
            <person name="Tsai Y.C."/>
        </authorList>
    </citation>
    <scope>NUCLEOTIDE SEQUENCE [LARGE SCALE GENOMIC DNA]</scope>
    <source>
        <strain evidence="3 4">KBS708</strain>
        <plasmid evidence="3">1</plasmid>
        <plasmid evidence="4">Plasmid 1</plasmid>
    </source>
</reference>
<dbReference type="KEGG" id="gba:J421_4620"/>
<dbReference type="AlphaFoldDB" id="W0RP71"/>
<keyword evidence="4" id="KW-1185">Reference proteome</keyword>
<name>W0RP71_9BACT</name>
<geneLocation type="plasmid" evidence="3 4">
    <name>1</name>
</geneLocation>
<evidence type="ECO:0000313" key="2">
    <source>
        <dbReference type="EMBL" id="AHG92087.1"/>
    </source>
</evidence>
<accession>W0RP71</accession>
<sequence length="126" mass="14264">MPDATFTSLLGPIATLPDVWREEVEMRRARAPHDPVAEAVESCERELRKRIAAASRATERLTPEEFAVLPRNNTTPQTVRRWCRAGELPGAIHTARGWEIPRDAVRKARAAEQPAHAPRRRRKTKA</sequence>
<dbReference type="InParanoid" id="W0RP71"/>
<dbReference type="Proteomes" id="UP000019151">
    <property type="component" value="Plasmid 1"/>
</dbReference>
<evidence type="ECO:0000313" key="4">
    <source>
        <dbReference type="Proteomes" id="UP000019151"/>
    </source>
</evidence>
<feature type="region of interest" description="Disordered" evidence="1">
    <location>
        <begin position="106"/>
        <end position="126"/>
    </location>
</feature>
<protein>
    <recommendedName>
        <fullName evidence="5">Helix-turn-helix domain-containing protein</fullName>
    </recommendedName>
</protein>
<gene>
    <name evidence="2" type="ORF">J421_4552</name>
    <name evidence="3" type="ORF">J421_4620</name>
</gene>
<dbReference type="HOGENOM" id="CLU_1978324_0_0_0"/>
<evidence type="ECO:0000256" key="1">
    <source>
        <dbReference type="SAM" id="MobiDB-lite"/>
    </source>
</evidence>
<dbReference type="RefSeq" id="WP_025413510.1">
    <property type="nucleotide sequence ID" value="NZ_CP007129.1"/>
</dbReference>
<evidence type="ECO:0008006" key="5">
    <source>
        <dbReference type="Google" id="ProtNLM"/>
    </source>
</evidence>
<dbReference type="OrthoDB" id="5459819at2"/>
<dbReference type="KEGG" id="gba:J421_4552"/>
<dbReference type="EMBL" id="CP007129">
    <property type="protein sequence ID" value="AHG92087.1"/>
    <property type="molecule type" value="Genomic_DNA"/>
</dbReference>
<reference evidence="3" key="1">
    <citation type="submission" date="2013-12" db="EMBL/GenBank/DDBJ databases">
        <authorList>
            <person name="DeBruyn J.M."/>
            <person name="Radosevich M."/>
            <person name="Wommack K.Eric."/>
            <person name="Polson S."/>
            <person name="Hauser L.J."/>
            <person name="Fawaz M.N."/>
            <person name="Korlach J."/>
            <person name="Tsai Y.-C."/>
        </authorList>
    </citation>
    <scope>NUCLEOTIDE SEQUENCE</scope>
    <source>
        <strain evidence="3">KBS708</strain>
        <plasmid evidence="3">1</plasmid>
    </source>
</reference>
<feature type="compositionally biased region" description="Basic residues" evidence="1">
    <location>
        <begin position="117"/>
        <end position="126"/>
    </location>
</feature>